<protein>
    <submittedName>
        <fullName evidence="2">DUF2568 domain-containing protein</fullName>
    </submittedName>
</protein>
<feature type="transmembrane region" description="Helical" evidence="1">
    <location>
        <begin position="36"/>
        <end position="55"/>
    </location>
</feature>
<dbReference type="Pfam" id="PF10823">
    <property type="entry name" value="DUF2568"/>
    <property type="match status" value="1"/>
</dbReference>
<accession>A0A5Q0LID5</accession>
<dbReference type="InterPro" id="IPR021214">
    <property type="entry name" value="DUF2568"/>
</dbReference>
<dbReference type="AlphaFoldDB" id="A0A5Q0LID5"/>
<proteinExistence type="predicted"/>
<dbReference type="RefSeq" id="WP_153290773.1">
    <property type="nucleotide sequence ID" value="NZ_CP045643.1"/>
</dbReference>
<keyword evidence="3" id="KW-1185">Reference proteome</keyword>
<keyword evidence="1" id="KW-0812">Transmembrane</keyword>
<evidence type="ECO:0000313" key="3">
    <source>
        <dbReference type="Proteomes" id="UP000326179"/>
    </source>
</evidence>
<keyword evidence="1" id="KW-1133">Transmembrane helix</keyword>
<evidence type="ECO:0000313" key="2">
    <source>
        <dbReference type="EMBL" id="QFZ76544.1"/>
    </source>
</evidence>
<evidence type="ECO:0000256" key="1">
    <source>
        <dbReference type="SAM" id="Phobius"/>
    </source>
</evidence>
<dbReference type="Proteomes" id="UP000326179">
    <property type="component" value="Chromosome"/>
</dbReference>
<keyword evidence="1" id="KW-0472">Membrane</keyword>
<dbReference type="KEGG" id="sfy:GFH48_27665"/>
<organism evidence="2 3">
    <name type="scientific">Streptomyces fagopyri</name>
    <dbReference type="NCBI Taxonomy" id="2662397"/>
    <lineage>
        <taxon>Bacteria</taxon>
        <taxon>Bacillati</taxon>
        <taxon>Actinomycetota</taxon>
        <taxon>Actinomycetes</taxon>
        <taxon>Kitasatosporales</taxon>
        <taxon>Streptomycetaceae</taxon>
        <taxon>Streptomyces</taxon>
    </lineage>
</organism>
<sequence length="112" mass="11483">MKVIKAANLGVLFLLELATLVAAAYGGFGGERTAPVTWLLGIGGPAVLIALWALFGSPKSRYKTRGAVRVGFELLWFGAGVAALAVAGAAGWAVALAVVCVVSKTLAAVWRQ</sequence>
<reference evidence="2 3" key="1">
    <citation type="submission" date="2019-10" db="EMBL/GenBank/DDBJ databases">
        <title>A novel species.</title>
        <authorList>
            <person name="Gao J."/>
        </authorList>
    </citation>
    <scope>NUCLEOTIDE SEQUENCE [LARGE SCALE GENOMIC DNA]</scope>
    <source>
        <strain evidence="2 3">QMT-28</strain>
    </source>
</reference>
<name>A0A5Q0LID5_9ACTN</name>
<gene>
    <name evidence="2" type="ORF">GFH48_27665</name>
</gene>
<dbReference type="EMBL" id="CP045643">
    <property type="protein sequence ID" value="QFZ76544.1"/>
    <property type="molecule type" value="Genomic_DNA"/>
</dbReference>